<evidence type="ECO:0000313" key="5">
    <source>
        <dbReference type="Proteomes" id="UP001458946"/>
    </source>
</evidence>
<dbReference type="InterPro" id="IPR001453">
    <property type="entry name" value="MoaB/Mog_dom"/>
</dbReference>
<dbReference type="Pfam" id="PF00994">
    <property type="entry name" value="MoCF_biosynth"/>
    <property type="match status" value="1"/>
</dbReference>
<reference evidence="4 5" key="1">
    <citation type="submission" date="2024-02" db="EMBL/GenBank/DDBJ databases">
        <title>Deinococcus xinjiangensis NBRC 107630.</title>
        <authorList>
            <person name="Ichikawa N."/>
            <person name="Katano-Makiyama Y."/>
            <person name="Hidaka K."/>
        </authorList>
    </citation>
    <scope>NUCLEOTIDE SEQUENCE [LARGE SCALE GENOMIC DNA]</scope>
    <source>
        <strain evidence="4 5">NBRC 107630</strain>
    </source>
</reference>
<proteinExistence type="predicted"/>
<dbReference type="EMBL" id="BAABRN010000020">
    <property type="protein sequence ID" value="GAA5502236.1"/>
    <property type="molecule type" value="Genomic_DNA"/>
</dbReference>
<dbReference type="NCBIfam" id="TIGR00177">
    <property type="entry name" value="molyb_syn"/>
    <property type="match status" value="1"/>
</dbReference>
<gene>
    <name evidence="4" type="ORF">Dxin01_01978</name>
</gene>
<evidence type="ECO:0000256" key="2">
    <source>
        <dbReference type="SAM" id="MobiDB-lite"/>
    </source>
</evidence>
<dbReference type="Proteomes" id="UP001458946">
    <property type="component" value="Unassembled WGS sequence"/>
</dbReference>
<dbReference type="InterPro" id="IPR012245">
    <property type="entry name" value="MoaB"/>
</dbReference>
<dbReference type="SMART" id="SM00852">
    <property type="entry name" value="MoCF_biosynth"/>
    <property type="match status" value="1"/>
</dbReference>
<organism evidence="4 5">
    <name type="scientific">Deinococcus xinjiangensis</name>
    <dbReference type="NCBI Taxonomy" id="457454"/>
    <lineage>
        <taxon>Bacteria</taxon>
        <taxon>Thermotogati</taxon>
        <taxon>Deinococcota</taxon>
        <taxon>Deinococci</taxon>
        <taxon>Deinococcales</taxon>
        <taxon>Deinococcaceae</taxon>
        <taxon>Deinococcus</taxon>
    </lineage>
</organism>
<dbReference type="RefSeq" id="WP_353542209.1">
    <property type="nucleotide sequence ID" value="NZ_BAABRN010000020.1"/>
</dbReference>
<sequence>MSDAANLPPITPSVATPEHRAAAPRAVRAAIVTISDTRTPETDTSGNYLRNELLSAGHEVIEHSIVKDDAVEIRTVLTRLIRDADIVLTSGGTGISGRDVTIPVVESLLVKPMPGFGEIFRMLSYDHVGGAAMLSRATGGLTRGALIFAMPGSLNAVQTAWEGILKDELGHLVFEVLRQHQPQQVGPEALRPAASLHPEQGQQSHINQGAASGIGRHAKATGTAMPNRYDPED</sequence>
<dbReference type="PANTHER" id="PTHR43232:SF2">
    <property type="entry name" value="MOLYBDENUM COFACTOR BIOSYNTHESIS PROTEIN B"/>
    <property type="match status" value="1"/>
</dbReference>
<evidence type="ECO:0000313" key="4">
    <source>
        <dbReference type="EMBL" id="GAA5502236.1"/>
    </source>
</evidence>
<dbReference type="SUPFAM" id="SSF53218">
    <property type="entry name" value="Molybdenum cofactor biosynthesis proteins"/>
    <property type="match status" value="1"/>
</dbReference>
<feature type="domain" description="MoaB/Mog" evidence="3">
    <location>
        <begin position="30"/>
        <end position="172"/>
    </location>
</feature>
<feature type="region of interest" description="Disordered" evidence="2">
    <location>
        <begin position="200"/>
        <end position="233"/>
    </location>
</feature>
<evidence type="ECO:0000256" key="1">
    <source>
        <dbReference type="ARBA" id="ARBA00015262"/>
    </source>
</evidence>
<comment type="caution">
    <text evidence="4">The sequence shown here is derived from an EMBL/GenBank/DDBJ whole genome shotgun (WGS) entry which is preliminary data.</text>
</comment>
<evidence type="ECO:0000259" key="3">
    <source>
        <dbReference type="SMART" id="SM00852"/>
    </source>
</evidence>
<dbReference type="PANTHER" id="PTHR43232">
    <property type="entry name" value="MOLYBDENUM COFACTOR BIOSYNTHESIS PROTEIN B"/>
    <property type="match status" value="1"/>
</dbReference>
<keyword evidence="5" id="KW-1185">Reference proteome</keyword>
<feature type="compositionally biased region" description="Polar residues" evidence="2">
    <location>
        <begin position="200"/>
        <end position="210"/>
    </location>
</feature>
<accession>A0ABP9VC74</accession>
<protein>
    <recommendedName>
        <fullName evidence="1">Molybdenum cofactor biosynthesis protein B</fullName>
    </recommendedName>
</protein>
<dbReference type="Gene3D" id="3.40.980.10">
    <property type="entry name" value="MoaB/Mog-like domain"/>
    <property type="match status" value="1"/>
</dbReference>
<feature type="region of interest" description="Disordered" evidence="2">
    <location>
        <begin position="1"/>
        <end position="21"/>
    </location>
</feature>
<name>A0ABP9VC74_9DEIO</name>
<dbReference type="InterPro" id="IPR036425">
    <property type="entry name" value="MoaB/Mog-like_dom_sf"/>
</dbReference>
<dbReference type="CDD" id="cd00886">
    <property type="entry name" value="MogA_MoaB"/>
    <property type="match status" value="1"/>
</dbReference>